<comment type="caution">
    <text evidence="3">The sequence shown here is derived from an EMBL/GenBank/DDBJ whole genome shotgun (WGS) entry which is preliminary data.</text>
</comment>
<organism evidence="3 4">
    <name type="scientific">Pocillopora meandrina</name>
    <dbReference type="NCBI Taxonomy" id="46732"/>
    <lineage>
        <taxon>Eukaryota</taxon>
        <taxon>Metazoa</taxon>
        <taxon>Cnidaria</taxon>
        <taxon>Anthozoa</taxon>
        <taxon>Hexacorallia</taxon>
        <taxon>Scleractinia</taxon>
        <taxon>Astrocoeniina</taxon>
        <taxon>Pocilloporidae</taxon>
        <taxon>Pocillopora</taxon>
    </lineage>
</organism>
<accession>A0AAU9X2C0</accession>
<feature type="domain" description="C2H2-type" evidence="2">
    <location>
        <begin position="130"/>
        <end position="161"/>
    </location>
</feature>
<keyword evidence="1" id="KW-0862">Zinc</keyword>
<dbReference type="InterPro" id="IPR013087">
    <property type="entry name" value="Znf_C2H2_type"/>
</dbReference>
<dbReference type="GO" id="GO:0008270">
    <property type="term" value="F:zinc ion binding"/>
    <property type="evidence" value="ECO:0007669"/>
    <property type="project" value="UniProtKB-KW"/>
</dbReference>
<dbReference type="PANTHER" id="PTHR33845:SF1">
    <property type="entry name" value="C2H2-TYPE DOMAIN-CONTAINING PROTEIN"/>
    <property type="match status" value="1"/>
</dbReference>
<keyword evidence="1" id="KW-0479">Metal-binding</keyword>
<keyword evidence="1" id="KW-0863">Zinc-finger</keyword>
<evidence type="ECO:0000259" key="2">
    <source>
        <dbReference type="PROSITE" id="PS50157"/>
    </source>
</evidence>
<evidence type="ECO:0000313" key="4">
    <source>
        <dbReference type="Proteomes" id="UP001159428"/>
    </source>
</evidence>
<protein>
    <recommendedName>
        <fullName evidence="2">C2H2-type domain-containing protein</fullName>
    </recommendedName>
</protein>
<dbReference type="AlphaFoldDB" id="A0AAU9X2C0"/>
<dbReference type="Proteomes" id="UP001159428">
    <property type="component" value="Unassembled WGS sequence"/>
</dbReference>
<dbReference type="PROSITE" id="PS50157">
    <property type="entry name" value="ZINC_FINGER_C2H2_2"/>
    <property type="match status" value="1"/>
</dbReference>
<sequence>MKTCIRRFCNEGHDILSTGDMRRVLSERPVKGTSACVCEVDEAKITLEVNKIDCFSKLHSVQFEEKGIRVWRSYRIGRGTEISFDQLVLKGQGETGIIVSEKFFPLHNAHPVTESSEEENDWDDSNISMFECSKPGCVKSFLTFSELESHLDVGDHCVKDERPSDTLYDKLRRDWADRFTTSVNVTENEPSEPNIRQSENASIPTLYIVIMGWALHRPRAGSIRLTDKVKKYLTAKFDLGEQSGLKADPQQVSNDMHKTRDKQNRRLFEREEWLTESQVQGFFSRLAASKRRQQAHSEIEHNPKELFQEEKEAERQQLMAHICNELRPQHPLSYGALNLCECARDNKLSLFNVSLLK</sequence>
<proteinExistence type="predicted"/>
<dbReference type="EMBL" id="CALNXJ010000027">
    <property type="protein sequence ID" value="CAH3133199.1"/>
    <property type="molecule type" value="Genomic_DNA"/>
</dbReference>
<reference evidence="3 4" key="1">
    <citation type="submission" date="2022-05" db="EMBL/GenBank/DDBJ databases">
        <authorList>
            <consortium name="Genoscope - CEA"/>
            <person name="William W."/>
        </authorList>
    </citation>
    <scope>NUCLEOTIDE SEQUENCE [LARGE SCALE GENOMIC DNA]</scope>
</reference>
<dbReference type="PROSITE" id="PS00028">
    <property type="entry name" value="ZINC_FINGER_C2H2_1"/>
    <property type="match status" value="1"/>
</dbReference>
<dbReference type="PANTHER" id="PTHR33845">
    <property type="entry name" value="C2H2-TYPE DOMAIN-CONTAINING PROTEIN"/>
    <property type="match status" value="1"/>
</dbReference>
<name>A0AAU9X2C0_9CNID</name>
<keyword evidence="4" id="KW-1185">Reference proteome</keyword>
<evidence type="ECO:0000256" key="1">
    <source>
        <dbReference type="PROSITE-ProRule" id="PRU00042"/>
    </source>
</evidence>
<gene>
    <name evidence="3" type="ORF">PMEA_00014958</name>
</gene>
<evidence type="ECO:0000313" key="3">
    <source>
        <dbReference type="EMBL" id="CAH3133199.1"/>
    </source>
</evidence>